<keyword evidence="2" id="KW-1185">Reference proteome</keyword>
<dbReference type="EMBL" id="JN790865">
    <property type="protein sequence ID" value="AEZ65846.1"/>
    <property type="molecule type" value="Genomic_DNA"/>
</dbReference>
<evidence type="ECO:0000313" key="1">
    <source>
        <dbReference type="EMBL" id="AEZ65846.1"/>
    </source>
</evidence>
<sequence>MEVPKHVRVHIVNAAAAYAVATVSNEYVRDWMEKNDIYNDFVIDNLIDATEMTNNPEEFIKFLEKHSKEELGG</sequence>
<reference evidence="1 2" key="1">
    <citation type="journal article" date="2013" name="Arch. Virol.">
        <title>Characterization and complete genome sequence of a virulent bacteriophage B4 infecting food-borne pathogenic Bacillus cereus.</title>
        <authorList>
            <person name="Lee J.H."/>
            <person name="Shin H."/>
            <person name="Son B."/>
            <person name="Heu S."/>
            <person name="Ryu S."/>
        </authorList>
    </citation>
    <scope>NUCLEOTIDE SEQUENCE [LARGE SCALE GENOMIC DNA]</scope>
</reference>
<dbReference type="GeneID" id="13828828"/>
<evidence type="ECO:0000313" key="2">
    <source>
        <dbReference type="Proteomes" id="UP000006099"/>
    </source>
</evidence>
<dbReference type="RefSeq" id="YP_006908282.1">
    <property type="nucleotide sequence ID" value="NC_018863.1"/>
</dbReference>
<organism evidence="1 2">
    <name type="scientific">Bacillus phage B4</name>
    <dbReference type="NCBI Taxonomy" id="1141133"/>
    <lineage>
        <taxon>Viruses</taxon>
        <taxon>Duplodnaviria</taxon>
        <taxon>Heunggongvirae</taxon>
        <taxon>Uroviricota</taxon>
        <taxon>Caudoviricetes</taxon>
        <taxon>Herelleviridae</taxon>
        <taxon>Bastillevirinae</taxon>
        <taxon>Bequatrovirus</taxon>
        <taxon>Bequatrovirus B4</taxon>
    </lineage>
</organism>
<accession>J9PUR3</accession>
<protein>
    <submittedName>
        <fullName evidence="1">Uncharacterized protein</fullName>
    </submittedName>
</protein>
<gene>
    <name evidence="1" type="ORF">BCB4_0053</name>
</gene>
<dbReference type="Proteomes" id="UP000006099">
    <property type="component" value="Segment"/>
</dbReference>
<proteinExistence type="predicted"/>
<name>J9PUR3_9CAUD</name>
<dbReference type="KEGG" id="vg:13828828"/>